<keyword evidence="3" id="KW-1185">Reference proteome</keyword>
<sequence length="259" mass="29537">MAPAAGTPPSPLHADEPSHWLGGTSLLDLEDPKLRLRVRSLTQLCKGEREKALVIYGFVKRMPLVTPFKLRLRSARQVLDAGRGDSLDKATLLVAMLRAAGLPARIRYLRMRGEIMHGLTTRLRHPIRPLLEVWLQGRWVRTDTYIFDASYMAAARQRLKDEGNQWGYYINVAGAMLWDGREDAFVGSMPIEQDPMVVDDLGAWHDPLQFVQSNAYKSEHRPLARLLHLNLVSAQVRRGMRRLREDRPMASAVRDRRLS</sequence>
<dbReference type="InterPro" id="IPR002931">
    <property type="entry name" value="Transglutaminase-like"/>
</dbReference>
<dbReference type="Proteomes" id="UP000541185">
    <property type="component" value="Unassembled WGS sequence"/>
</dbReference>
<comment type="caution">
    <text evidence="2">The sequence shown here is derived from an EMBL/GenBank/DDBJ whole genome shotgun (WGS) entry which is preliminary data.</text>
</comment>
<evidence type="ECO:0000313" key="2">
    <source>
        <dbReference type="EMBL" id="NML44908.1"/>
    </source>
</evidence>
<reference evidence="2 3" key="1">
    <citation type="submission" date="2020-04" db="EMBL/GenBank/DDBJ databases">
        <title>Ramlibacter sp. G-1-2-2 isolated from soil.</title>
        <authorList>
            <person name="Dahal R.H."/>
        </authorList>
    </citation>
    <scope>NUCLEOTIDE SEQUENCE [LARGE SCALE GENOMIC DNA]</scope>
    <source>
        <strain evidence="2 3">G-1-2-2</strain>
    </source>
</reference>
<accession>A0A848HBE5</accession>
<gene>
    <name evidence="2" type="ORF">HHL11_14210</name>
</gene>
<organism evidence="2 3">
    <name type="scientific">Ramlibacter agri</name>
    <dbReference type="NCBI Taxonomy" id="2728837"/>
    <lineage>
        <taxon>Bacteria</taxon>
        <taxon>Pseudomonadati</taxon>
        <taxon>Pseudomonadota</taxon>
        <taxon>Betaproteobacteria</taxon>
        <taxon>Burkholderiales</taxon>
        <taxon>Comamonadaceae</taxon>
        <taxon>Ramlibacter</taxon>
    </lineage>
</organism>
<dbReference type="Pfam" id="PF01841">
    <property type="entry name" value="Transglut_core"/>
    <property type="match status" value="1"/>
</dbReference>
<dbReference type="Gene3D" id="3.10.620.30">
    <property type="match status" value="1"/>
</dbReference>
<dbReference type="EMBL" id="JABBFX010000001">
    <property type="protein sequence ID" value="NML44908.1"/>
    <property type="molecule type" value="Genomic_DNA"/>
</dbReference>
<protein>
    <submittedName>
        <fullName evidence="2">Transglutaminase domain-containing protein</fullName>
    </submittedName>
</protein>
<dbReference type="RefSeq" id="WP_169419006.1">
    <property type="nucleotide sequence ID" value="NZ_JABBFX010000001.1"/>
</dbReference>
<feature type="domain" description="Transglutaminase-like" evidence="1">
    <location>
        <begin position="39"/>
        <end position="143"/>
    </location>
</feature>
<dbReference type="AlphaFoldDB" id="A0A848HBE5"/>
<evidence type="ECO:0000313" key="3">
    <source>
        <dbReference type="Proteomes" id="UP000541185"/>
    </source>
</evidence>
<proteinExistence type="predicted"/>
<evidence type="ECO:0000259" key="1">
    <source>
        <dbReference type="Pfam" id="PF01841"/>
    </source>
</evidence>
<dbReference type="InterPro" id="IPR038765">
    <property type="entry name" value="Papain-like_cys_pep_sf"/>
</dbReference>
<name>A0A848HBE5_9BURK</name>
<dbReference type="SUPFAM" id="SSF54001">
    <property type="entry name" value="Cysteine proteinases"/>
    <property type="match status" value="1"/>
</dbReference>